<feature type="coiled-coil region" evidence="1">
    <location>
        <begin position="489"/>
        <end position="559"/>
    </location>
</feature>
<name>A0A1M5XGQ9_9CLOT</name>
<dbReference type="AlphaFoldDB" id="A0A1M5XGQ9"/>
<evidence type="ECO:0000256" key="2">
    <source>
        <dbReference type="SAM" id="Phobius"/>
    </source>
</evidence>
<feature type="domain" description="YhaN AAA" evidence="3">
    <location>
        <begin position="1"/>
        <end position="56"/>
    </location>
</feature>
<sequence length="911" mass="106047">MIIKNIKIKKFGILKDREIEFKEGINIINGENEAGKTTLQHFIKTFLYGMNSKRGKSIRDNTRARYVMFDGERASGEMEIEHNGENIIIIRSFGSSKKEDTIKVINELTGTEVGELNHNEPAKTMININSESFDNTAFIKSLGTYLNSSKDDEIMNKLTNSLESGEEGVSYFKALAKLEAIRKALTTARGNGKIDILREKKISILEEREQFLKASDQNLEDEMKRINLRGEISTLRLKLKKLEVFKKHLKKIKLQKEYKDILQYLKKSEELKSKAKAIEGELEAEEGLITKGKIEELKEENTVLMSYYNLAEDKAEEGKEIEAEKLEVEKMLEEFSSLIELGDELEDKILKISKETEKHKAQLLVYEENKKELLELESRLSFIKKSLGNSIKIENKEDEIYEAFREYENKLFELKGKVLDRKIVNSLEDLKSASLIRNLYYILIALGIIGSIALIFIKPVFSVVPLFFSGIFLILSFKYSQKLESLKKQKNEKEYIELLESNINKIEAKLMGYGEELGLKSYEELPKAVSEYKRYKDEIKTLERMVEERNRRLKNYNIEEVINAQSSNNQIIERVLSYTSAKDIEELMVKIKELKLVKSRQEIVMHKWRTFNAGYEALKEDIDNREKSLNSKLKILKLDKIQLHELPKELEKLSEKISEKDKILLALNGVEDTYTALLKDRDLEHMKEELKEMLADSLEYSYESEEEVEEEIKCSQNKLLEDEKQLKDVENSVANRFLGIRSIISIEGDFQEISDKIFEYERELEALEIAKELLEESFKELQKNIGPVLNEKVAYYFNKLTNGKYTEVKVGSEYELLVREENGDIIKGDYLSNGTWDQVYLSLRFALIDMLFEDKKVPLIFDDAFIQYDDRRLENTLKIISDLSDKRQIILFSCQKREVNFLRNKANIINL</sequence>
<feature type="transmembrane region" description="Helical" evidence="2">
    <location>
        <begin position="439"/>
        <end position="457"/>
    </location>
</feature>
<dbReference type="SUPFAM" id="SSF52540">
    <property type="entry name" value="P-loop containing nucleoside triphosphate hydrolases"/>
    <property type="match status" value="2"/>
</dbReference>
<protein>
    <submittedName>
        <fullName evidence="4">Uncharacterized protein YhaN</fullName>
    </submittedName>
</protein>
<dbReference type="Pfam" id="PF13514">
    <property type="entry name" value="AAA_27"/>
    <property type="match status" value="1"/>
</dbReference>
<keyword evidence="2" id="KW-0472">Membrane</keyword>
<accession>A0A1M5XGQ9</accession>
<dbReference type="EMBL" id="FQXU01000005">
    <property type="protein sequence ID" value="SHH98822.1"/>
    <property type="molecule type" value="Genomic_DNA"/>
</dbReference>
<evidence type="ECO:0000259" key="3">
    <source>
        <dbReference type="Pfam" id="PF13514"/>
    </source>
</evidence>
<keyword evidence="1" id="KW-0175">Coiled coil</keyword>
<evidence type="ECO:0000313" key="4">
    <source>
        <dbReference type="EMBL" id="SHH98822.1"/>
    </source>
</evidence>
<evidence type="ECO:0000313" key="5">
    <source>
        <dbReference type="Proteomes" id="UP000184241"/>
    </source>
</evidence>
<dbReference type="Proteomes" id="UP000184241">
    <property type="component" value="Unassembled WGS sequence"/>
</dbReference>
<feature type="coiled-coil region" evidence="1">
    <location>
        <begin position="705"/>
        <end position="784"/>
    </location>
</feature>
<gene>
    <name evidence="4" type="ORF">SAMN02745941_01409</name>
</gene>
<dbReference type="Gene3D" id="3.40.50.300">
    <property type="entry name" value="P-loop containing nucleotide triphosphate hydrolases"/>
    <property type="match status" value="2"/>
</dbReference>
<keyword evidence="2" id="KW-1133">Transmembrane helix</keyword>
<dbReference type="InterPro" id="IPR027417">
    <property type="entry name" value="P-loop_NTPase"/>
</dbReference>
<keyword evidence="2" id="KW-0812">Transmembrane</keyword>
<organism evidence="4 5">
    <name type="scientific">Clostridium intestinale DSM 6191</name>
    <dbReference type="NCBI Taxonomy" id="1121320"/>
    <lineage>
        <taxon>Bacteria</taxon>
        <taxon>Bacillati</taxon>
        <taxon>Bacillota</taxon>
        <taxon>Clostridia</taxon>
        <taxon>Eubacteriales</taxon>
        <taxon>Clostridiaceae</taxon>
        <taxon>Clostridium</taxon>
    </lineage>
</organism>
<dbReference type="InterPro" id="IPR038734">
    <property type="entry name" value="YhaN_AAA"/>
</dbReference>
<feature type="coiled-coil region" evidence="1">
    <location>
        <begin position="261"/>
        <end position="288"/>
    </location>
</feature>
<dbReference type="PANTHER" id="PTHR41259:SF1">
    <property type="entry name" value="DOUBLE-STRAND BREAK REPAIR RAD50 ATPASE, PUTATIVE-RELATED"/>
    <property type="match status" value="1"/>
</dbReference>
<evidence type="ECO:0000256" key="1">
    <source>
        <dbReference type="SAM" id="Coils"/>
    </source>
</evidence>
<proteinExistence type="predicted"/>
<dbReference type="RefSeq" id="WP_073018097.1">
    <property type="nucleotide sequence ID" value="NZ_FQXU01000005.1"/>
</dbReference>
<dbReference type="PANTHER" id="PTHR41259">
    <property type="entry name" value="DOUBLE-STRAND BREAK REPAIR RAD50 ATPASE, PUTATIVE-RELATED"/>
    <property type="match status" value="1"/>
</dbReference>
<reference evidence="4 5" key="1">
    <citation type="submission" date="2016-11" db="EMBL/GenBank/DDBJ databases">
        <authorList>
            <person name="Jaros S."/>
            <person name="Januszkiewicz K."/>
            <person name="Wedrychowicz H."/>
        </authorList>
    </citation>
    <scope>NUCLEOTIDE SEQUENCE [LARGE SCALE GENOMIC DNA]</scope>
    <source>
        <strain evidence="4 5">DSM 6191</strain>
    </source>
</reference>